<dbReference type="InterPro" id="IPR018060">
    <property type="entry name" value="HTH_AraC"/>
</dbReference>
<protein>
    <submittedName>
        <fullName evidence="5">Helix-turn-helix domain-containing protein</fullName>
    </submittedName>
</protein>
<dbReference type="SMART" id="SM00342">
    <property type="entry name" value="HTH_ARAC"/>
    <property type="match status" value="1"/>
</dbReference>
<dbReference type="RefSeq" id="WP_143950183.1">
    <property type="nucleotide sequence ID" value="NZ_VLTJ01000039.1"/>
</dbReference>
<dbReference type="PRINTS" id="PR00032">
    <property type="entry name" value="HTHARAC"/>
</dbReference>
<dbReference type="Gene3D" id="1.10.10.60">
    <property type="entry name" value="Homeodomain-like"/>
    <property type="match status" value="1"/>
</dbReference>
<evidence type="ECO:0000313" key="5">
    <source>
        <dbReference type="EMBL" id="TSH90268.1"/>
    </source>
</evidence>
<dbReference type="Pfam" id="PF14525">
    <property type="entry name" value="AraC_binding_2"/>
    <property type="match status" value="1"/>
</dbReference>
<dbReference type="PROSITE" id="PS01124">
    <property type="entry name" value="HTH_ARAC_FAMILY_2"/>
    <property type="match status" value="1"/>
</dbReference>
<keyword evidence="1" id="KW-0805">Transcription regulation</keyword>
<dbReference type="InterPro" id="IPR009057">
    <property type="entry name" value="Homeodomain-like_sf"/>
</dbReference>
<evidence type="ECO:0000259" key="4">
    <source>
        <dbReference type="PROSITE" id="PS01124"/>
    </source>
</evidence>
<dbReference type="InterPro" id="IPR035418">
    <property type="entry name" value="AraC-bd_2"/>
</dbReference>
<accession>A0A556ABK7</accession>
<dbReference type="PANTHER" id="PTHR46796:SF6">
    <property type="entry name" value="ARAC SUBFAMILY"/>
    <property type="match status" value="1"/>
</dbReference>
<feature type="domain" description="HTH araC/xylS-type" evidence="4">
    <location>
        <begin position="211"/>
        <end position="310"/>
    </location>
</feature>
<dbReference type="InterPro" id="IPR050204">
    <property type="entry name" value="AraC_XylS_family_regulators"/>
</dbReference>
<dbReference type="InterPro" id="IPR018062">
    <property type="entry name" value="HTH_AraC-typ_CS"/>
</dbReference>
<reference evidence="5 6" key="1">
    <citation type="submission" date="2019-07" db="EMBL/GenBank/DDBJ databases">
        <title>Qingshengfaniella alkalisoli gen. nov., sp. nov., isolated from saline soil.</title>
        <authorList>
            <person name="Xu L."/>
            <person name="Huang X.-X."/>
            <person name="Sun J.-Q."/>
        </authorList>
    </citation>
    <scope>NUCLEOTIDE SEQUENCE [LARGE SCALE GENOMIC DNA]</scope>
    <source>
        <strain evidence="5 6">DSM 27279</strain>
    </source>
</reference>
<name>A0A556ABK7_9BURK</name>
<organism evidence="5 6">
    <name type="scientific">Verticiella sediminum</name>
    <dbReference type="NCBI Taxonomy" id="1247510"/>
    <lineage>
        <taxon>Bacteria</taxon>
        <taxon>Pseudomonadati</taxon>
        <taxon>Pseudomonadota</taxon>
        <taxon>Betaproteobacteria</taxon>
        <taxon>Burkholderiales</taxon>
        <taxon>Alcaligenaceae</taxon>
        <taxon>Verticiella</taxon>
    </lineage>
</organism>
<proteinExistence type="predicted"/>
<evidence type="ECO:0000313" key="6">
    <source>
        <dbReference type="Proteomes" id="UP000318405"/>
    </source>
</evidence>
<gene>
    <name evidence="5" type="ORF">FOZ76_20770</name>
</gene>
<dbReference type="SUPFAM" id="SSF46689">
    <property type="entry name" value="Homeodomain-like"/>
    <property type="match status" value="1"/>
</dbReference>
<keyword evidence="2" id="KW-0238">DNA-binding</keyword>
<dbReference type="PROSITE" id="PS00041">
    <property type="entry name" value="HTH_ARAC_FAMILY_1"/>
    <property type="match status" value="1"/>
</dbReference>
<dbReference type="AlphaFoldDB" id="A0A556ABK7"/>
<dbReference type="OrthoDB" id="9178898at2"/>
<evidence type="ECO:0000256" key="3">
    <source>
        <dbReference type="ARBA" id="ARBA00023163"/>
    </source>
</evidence>
<dbReference type="EMBL" id="VLTJ01000039">
    <property type="protein sequence ID" value="TSH90268.1"/>
    <property type="molecule type" value="Genomic_DNA"/>
</dbReference>
<dbReference type="Proteomes" id="UP000318405">
    <property type="component" value="Unassembled WGS sequence"/>
</dbReference>
<sequence length="315" mass="33417">MTWPHPDLITTQSVPAAQRIAFWEASNASTLVGLRCATFDGQALEVSKRTRALGDEMHVVEIAGNAHVIERTAGLVHAHPKDAVFVSLVLDSHAFFYHADGCASVGPGDLIVYSTSQPYLFGFPGRMWQYLFDVPTTRVRALGLAVPCAPRRLAADTSVGRTFGAALRRLAREAFAGAPARPAQRQALLAALEGMLRGAAPAAAATPAHLLAARSYVQQHYVDPGLDAAQVAAHCGISVRHLARLFAAQGVSFSRYLLDCRLAAAHARLVSGDAGAVAQAAYRCGFSSAAYFTRVFKARYGTTPSAAKAAARCTT</sequence>
<dbReference type="GO" id="GO:0043565">
    <property type="term" value="F:sequence-specific DNA binding"/>
    <property type="evidence" value="ECO:0007669"/>
    <property type="project" value="InterPro"/>
</dbReference>
<dbReference type="PANTHER" id="PTHR46796">
    <property type="entry name" value="HTH-TYPE TRANSCRIPTIONAL ACTIVATOR RHAS-RELATED"/>
    <property type="match status" value="1"/>
</dbReference>
<dbReference type="Pfam" id="PF12833">
    <property type="entry name" value="HTH_18"/>
    <property type="match status" value="1"/>
</dbReference>
<evidence type="ECO:0000256" key="2">
    <source>
        <dbReference type="ARBA" id="ARBA00023125"/>
    </source>
</evidence>
<keyword evidence="3" id="KW-0804">Transcription</keyword>
<keyword evidence="6" id="KW-1185">Reference proteome</keyword>
<evidence type="ECO:0000256" key="1">
    <source>
        <dbReference type="ARBA" id="ARBA00023015"/>
    </source>
</evidence>
<dbReference type="GO" id="GO:0003700">
    <property type="term" value="F:DNA-binding transcription factor activity"/>
    <property type="evidence" value="ECO:0007669"/>
    <property type="project" value="InterPro"/>
</dbReference>
<comment type="caution">
    <text evidence="5">The sequence shown here is derived from an EMBL/GenBank/DDBJ whole genome shotgun (WGS) entry which is preliminary data.</text>
</comment>
<dbReference type="InterPro" id="IPR020449">
    <property type="entry name" value="Tscrpt_reg_AraC-type_HTH"/>
</dbReference>